<keyword evidence="2" id="KW-1185">Reference proteome</keyword>
<protein>
    <submittedName>
        <fullName evidence="1">Uncharacterized protein</fullName>
    </submittedName>
</protein>
<dbReference type="Proteomes" id="UP000198420">
    <property type="component" value="Unassembled WGS sequence"/>
</dbReference>
<sequence length="115" mass="12864">MTSNKPAPECPDLFPHVSVLRSPGSPLDGEVVMSPRVMGLLIAPSVEEFTAFWDEHGQAVKDGIKAGRLEFPKHWQRWARRRSNELQARYNSTNVVDILRGLHRDHGLLPTGGEP</sequence>
<evidence type="ECO:0000313" key="2">
    <source>
        <dbReference type="Proteomes" id="UP000198420"/>
    </source>
</evidence>
<dbReference type="OrthoDB" id="3477536at2"/>
<name>A0A238VMR9_9ACTN</name>
<dbReference type="EMBL" id="FZNP01000002">
    <property type="protein sequence ID" value="SNR35033.1"/>
    <property type="molecule type" value="Genomic_DNA"/>
</dbReference>
<gene>
    <name evidence="1" type="ORF">SAMN06265355_10213</name>
</gene>
<reference evidence="2" key="1">
    <citation type="submission" date="2017-06" db="EMBL/GenBank/DDBJ databases">
        <authorList>
            <person name="Varghese N."/>
            <person name="Submissions S."/>
        </authorList>
    </citation>
    <scope>NUCLEOTIDE SEQUENCE [LARGE SCALE GENOMIC DNA]</scope>
    <source>
        <strain evidence="2">DSM 44485</strain>
    </source>
</reference>
<dbReference type="RefSeq" id="WP_089310344.1">
    <property type="nucleotide sequence ID" value="NZ_FZNP01000002.1"/>
</dbReference>
<organism evidence="1 2">
    <name type="scientific">Actinomadura mexicana</name>
    <dbReference type="NCBI Taxonomy" id="134959"/>
    <lineage>
        <taxon>Bacteria</taxon>
        <taxon>Bacillati</taxon>
        <taxon>Actinomycetota</taxon>
        <taxon>Actinomycetes</taxon>
        <taxon>Streptosporangiales</taxon>
        <taxon>Thermomonosporaceae</taxon>
        <taxon>Actinomadura</taxon>
    </lineage>
</organism>
<dbReference type="AlphaFoldDB" id="A0A238VMR9"/>
<proteinExistence type="predicted"/>
<accession>A0A238VMR9</accession>
<evidence type="ECO:0000313" key="1">
    <source>
        <dbReference type="EMBL" id="SNR35033.1"/>
    </source>
</evidence>